<feature type="region of interest" description="Disordered" evidence="3">
    <location>
        <begin position="1"/>
        <end position="22"/>
    </location>
</feature>
<dbReference type="SUPFAM" id="SSF48403">
    <property type="entry name" value="Ankyrin repeat"/>
    <property type="match status" value="1"/>
</dbReference>
<organism evidence="6 7">
    <name type="scientific">Orbilia javanica</name>
    <dbReference type="NCBI Taxonomy" id="47235"/>
    <lineage>
        <taxon>Eukaryota</taxon>
        <taxon>Fungi</taxon>
        <taxon>Dikarya</taxon>
        <taxon>Ascomycota</taxon>
        <taxon>Pezizomycotina</taxon>
        <taxon>Orbiliomycetes</taxon>
        <taxon>Orbiliales</taxon>
        <taxon>Orbiliaceae</taxon>
        <taxon>Orbilia</taxon>
    </lineage>
</organism>
<dbReference type="GO" id="GO:0009116">
    <property type="term" value="P:nucleoside metabolic process"/>
    <property type="evidence" value="ECO:0007669"/>
    <property type="project" value="InterPro"/>
</dbReference>
<dbReference type="Pfam" id="PF00023">
    <property type="entry name" value="Ank"/>
    <property type="match status" value="4"/>
</dbReference>
<gene>
    <name evidence="6" type="ORF">TWF718_009850</name>
</gene>
<dbReference type="SUPFAM" id="SSF52540">
    <property type="entry name" value="P-loop containing nucleoside triphosphate hydrolases"/>
    <property type="match status" value="1"/>
</dbReference>
<proteinExistence type="predicted"/>
<dbReference type="Pfam" id="PF24883">
    <property type="entry name" value="NPHP3_N"/>
    <property type="match status" value="1"/>
</dbReference>
<dbReference type="Gene3D" id="3.40.50.1580">
    <property type="entry name" value="Nucleoside phosphorylase domain"/>
    <property type="match status" value="1"/>
</dbReference>
<evidence type="ECO:0008006" key="8">
    <source>
        <dbReference type="Google" id="ProtNLM"/>
    </source>
</evidence>
<evidence type="ECO:0000256" key="3">
    <source>
        <dbReference type="SAM" id="MobiDB-lite"/>
    </source>
</evidence>
<feature type="domain" description="Nucleoside phosphorylase" evidence="4">
    <location>
        <begin position="52"/>
        <end position="333"/>
    </location>
</feature>
<feature type="repeat" description="ANK" evidence="2">
    <location>
        <begin position="1340"/>
        <end position="1364"/>
    </location>
</feature>
<dbReference type="InterPro" id="IPR000845">
    <property type="entry name" value="Nucleoside_phosphorylase_d"/>
</dbReference>
<evidence type="ECO:0000259" key="4">
    <source>
        <dbReference type="Pfam" id="PF01048"/>
    </source>
</evidence>
<dbReference type="Gene3D" id="1.25.40.20">
    <property type="entry name" value="Ankyrin repeat-containing domain"/>
    <property type="match status" value="3"/>
</dbReference>
<keyword evidence="7" id="KW-1185">Reference proteome</keyword>
<dbReference type="Gene3D" id="3.40.50.300">
    <property type="entry name" value="P-loop containing nucleotide triphosphate hydrolases"/>
    <property type="match status" value="1"/>
</dbReference>
<name>A0AAN8MXA6_9PEZI</name>
<comment type="caution">
    <text evidence="6">The sequence shown here is derived from an EMBL/GenBank/DDBJ whole genome shotgun (WGS) entry which is preliminary data.</text>
</comment>
<dbReference type="GO" id="GO:0003824">
    <property type="term" value="F:catalytic activity"/>
    <property type="evidence" value="ECO:0007669"/>
    <property type="project" value="InterPro"/>
</dbReference>
<evidence type="ECO:0000256" key="1">
    <source>
        <dbReference type="ARBA" id="ARBA00022737"/>
    </source>
</evidence>
<dbReference type="EMBL" id="JAVHNR010000007">
    <property type="protein sequence ID" value="KAK6337064.1"/>
    <property type="molecule type" value="Genomic_DNA"/>
</dbReference>
<keyword evidence="2" id="KW-0040">ANK repeat</keyword>
<reference evidence="6 7" key="1">
    <citation type="submission" date="2019-10" db="EMBL/GenBank/DDBJ databases">
        <authorList>
            <person name="Palmer J.M."/>
        </authorList>
    </citation>
    <scope>NUCLEOTIDE SEQUENCE [LARGE SCALE GENOMIC DNA]</scope>
    <source>
        <strain evidence="6 7">TWF718</strain>
    </source>
</reference>
<feature type="repeat" description="ANK" evidence="2">
    <location>
        <begin position="1136"/>
        <end position="1169"/>
    </location>
</feature>
<feature type="repeat" description="ANK" evidence="2">
    <location>
        <begin position="1069"/>
        <end position="1101"/>
    </location>
</feature>
<dbReference type="Pfam" id="PF01048">
    <property type="entry name" value="PNP_UDP_1"/>
    <property type="match status" value="1"/>
</dbReference>
<dbReference type="PANTHER" id="PTHR46082:SF11">
    <property type="entry name" value="AAA+ ATPASE DOMAIN-CONTAINING PROTEIN-RELATED"/>
    <property type="match status" value="1"/>
</dbReference>
<dbReference type="PROSITE" id="PS50088">
    <property type="entry name" value="ANK_REPEAT"/>
    <property type="match status" value="5"/>
</dbReference>
<accession>A0AAN8MXA6</accession>
<dbReference type="Proteomes" id="UP001313282">
    <property type="component" value="Unassembled WGS sequence"/>
</dbReference>
<dbReference type="SUPFAM" id="SSF53167">
    <property type="entry name" value="Purine and uridine phosphorylases"/>
    <property type="match status" value="1"/>
</dbReference>
<dbReference type="InterPro" id="IPR035994">
    <property type="entry name" value="Nucleoside_phosphorylase_sf"/>
</dbReference>
<keyword evidence="1" id="KW-0677">Repeat</keyword>
<dbReference type="InterPro" id="IPR056884">
    <property type="entry name" value="NPHP3-like_N"/>
</dbReference>
<dbReference type="PANTHER" id="PTHR46082">
    <property type="entry name" value="ATP/GTP-BINDING PROTEIN-RELATED"/>
    <property type="match status" value="1"/>
</dbReference>
<evidence type="ECO:0000256" key="2">
    <source>
        <dbReference type="PROSITE-ProRule" id="PRU00023"/>
    </source>
</evidence>
<evidence type="ECO:0000313" key="6">
    <source>
        <dbReference type="EMBL" id="KAK6337064.1"/>
    </source>
</evidence>
<protein>
    <recommendedName>
        <fullName evidence="8">Nucleoside phosphorylase domain-containing protein</fullName>
    </recommendedName>
</protein>
<dbReference type="InterPro" id="IPR002110">
    <property type="entry name" value="Ankyrin_rpt"/>
</dbReference>
<evidence type="ECO:0000313" key="7">
    <source>
        <dbReference type="Proteomes" id="UP001313282"/>
    </source>
</evidence>
<dbReference type="InterPro" id="IPR053137">
    <property type="entry name" value="NLR-like"/>
</dbReference>
<feature type="domain" description="Nephrocystin 3-like N-terminal" evidence="5">
    <location>
        <begin position="387"/>
        <end position="562"/>
    </location>
</feature>
<dbReference type="InterPro" id="IPR036770">
    <property type="entry name" value="Ankyrin_rpt-contain_sf"/>
</dbReference>
<dbReference type="SMART" id="SM00248">
    <property type="entry name" value="ANK"/>
    <property type="match status" value="10"/>
</dbReference>
<dbReference type="Pfam" id="PF12796">
    <property type="entry name" value="Ank_2"/>
    <property type="match status" value="2"/>
</dbReference>
<evidence type="ECO:0000259" key="5">
    <source>
        <dbReference type="Pfam" id="PF24883"/>
    </source>
</evidence>
<feature type="repeat" description="ANK" evidence="2">
    <location>
        <begin position="1204"/>
        <end position="1228"/>
    </location>
</feature>
<sequence length="1436" mass="158950">MNEKRALCGDYTETGPSDLSKRRKTWHHVLPADGVQRPAKNPSGLHPNHYTIAWICALHMEMAAAQAMLDEVHDGVATYPNDSNTYTLGSIGRHNVVIAPLPNAQYGTNSAAAVLTNLIRTFPCIRLGLIVGIGGGSPSKADVRLGDIVVGTRVMQYDLGKIVEDGEIQRTAIPRIPHSLAGTAVSALRARHERGLSRIPSILRESLDEHPTYARPDLPDQLFMAAYQHMSPAASCDSCEESKLVPRTERRLQDPVIHYGVIASGNQVMRSGNARDIIARQLDALCFEMEAAGLMDILPCLPIRGICDYSDSHKNKEWQNYAAATAAAYAKELLEVLHAPDLPTKIKEDPDLTKDSSDNRRKELLGSLRYEQIDSRKLGIKSAHAKTCSWFLNHPDYQAWLDPTRLEEHHGFLWINGKPGAGKSTIMKFIYTKTKNAKKKACETLVASFFFHARGDQLEKSISGMYRSLLLQLLEGYPDLQVVLDDTDLIPRSQTECPCLNVLKDLFFSAVSLLGQRSLICFVDALDECDEQQVRSMIQDIEGLAERSVETGISLRICFSSRHYPHIEIQQGIKLTLESQPGHSKDLESYVGSCLRIKDTALATELRLQILEKATGVFLWVVLVVGILNKENARGRLALKKRLAELPSGLSELFKDILQRDCENMEQLLICVIWILYAKEPLRPEEYYHAVWSGLFLKDLADDEIPTIAGSDTPDVINNCVISYSKGLAEITKAKQPTVQFIHESVRDFLIKDGGLHHLWPNLGFELEGPCHERLKQCCSAYMNHPEVQKGTVAVLRTLRVVEQVAIPILSDKYPFLEYATQNILIHANAAATVIPQDRFVSTFAFPEWVIIYNIFEKFAARKYVAGVDLLYVLAEKNLANLIRIHPERMSCFKIRTSHPAPRYGPPLIAALALGSHEAVQAFLETHAQHHPGSPLQELCKKYSENEQNHVSLSRAFEFLSSKGTIFHLLENGLDIVSKFLIQWVTIVDDASSDLRDCLCLSLLPSGVHRNGLTNQFKMLRNTDNPSNTLELWDRGKRSPLSCAAIKKIEAGVRLCLQVGINADSKDSTGCTALFYAAESGNEKIVQLLLEKSIQVDCIDNGESTPLLEALRGGHLGVVQRLLDTGQVNLNLKDEMGNTPLLIAAERGYESIVTRLLETVNINLHSKDSHADMPLLEATSHGRRVAAKPLLGAELINIDLKNNDGNTPLSMAVRKRHLGIVRRLLATGRVNPNFASAFGYTLLGLAAERGDEEIVKMVIETHDIDLDPQDHYGDTPLAEAARRGYQGIVKRLLDTKLVEPDSRNHFESTPLSAAACGGHHEVVKQLLDTGRVDPDSKDDHGTTPLLLAARGGHNVVVKQLLDTGRVDPDSKNDNGDTPLLLAVNRGHKEVVKQLLDTGRVSLTVENNVGSTPLSQAAAGQWEIQKLITAAQASRAH</sequence>
<dbReference type="PROSITE" id="PS50297">
    <property type="entry name" value="ANK_REP_REGION"/>
    <property type="match status" value="4"/>
</dbReference>
<feature type="repeat" description="ANK" evidence="2">
    <location>
        <begin position="1374"/>
        <end position="1398"/>
    </location>
</feature>
<dbReference type="InterPro" id="IPR027417">
    <property type="entry name" value="P-loop_NTPase"/>
</dbReference>